<organism evidence="2 3">
    <name type="scientific">Lacticaseibacillus suilingensis</name>
    <dbReference type="NCBI Taxonomy" id="2799577"/>
    <lineage>
        <taxon>Bacteria</taxon>
        <taxon>Bacillati</taxon>
        <taxon>Bacillota</taxon>
        <taxon>Bacilli</taxon>
        <taxon>Lactobacillales</taxon>
        <taxon>Lactobacillaceae</taxon>
        <taxon>Lacticaseibacillus</taxon>
    </lineage>
</organism>
<feature type="transmembrane region" description="Helical" evidence="1">
    <location>
        <begin position="12"/>
        <end position="31"/>
    </location>
</feature>
<sequence>MQDKKQASQFLLRQIIDQLLALVILLVAWMMRASLAARWAKGIVIVLIALLVVDYFMHSPKLPKKKR</sequence>
<keyword evidence="1" id="KW-0472">Membrane</keyword>
<name>A0ABW4BID9_9LACO</name>
<keyword evidence="1" id="KW-1133">Transmembrane helix</keyword>
<dbReference type="EMBL" id="JBHTOA010000034">
    <property type="protein sequence ID" value="MFD1399525.1"/>
    <property type="molecule type" value="Genomic_DNA"/>
</dbReference>
<proteinExistence type="predicted"/>
<evidence type="ECO:0000256" key="1">
    <source>
        <dbReference type="SAM" id="Phobius"/>
    </source>
</evidence>
<keyword evidence="1" id="KW-0812">Transmembrane</keyword>
<protein>
    <submittedName>
        <fullName evidence="2">Uncharacterized protein</fullName>
    </submittedName>
</protein>
<evidence type="ECO:0000313" key="2">
    <source>
        <dbReference type="EMBL" id="MFD1399525.1"/>
    </source>
</evidence>
<keyword evidence="3" id="KW-1185">Reference proteome</keyword>
<evidence type="ECO:0000313" key="3">
    <source>
        <dbReference type="Proteomes" id="UP001597199"/>
    </source>
</evidence>
<feature type="transmembrane region" description="Helical" evidence="1">
    <location>
        <begin position="37"/>
        <end position="57"/>
    </location>
</feature>
<reference evidence="3" key="1">
    <citation type="journal article" date="2019" name="Int. J. Syst. Evol. Microbiol.">
        <title>The Global Catalogue of Microorganisms (GCM) 10K type strain sequencing project: providing services to taxonomists for standard genome sequencing and annotation.</title>
        <authorList>
            <consortium name="The Broad Institute Genomics Platform"/>
            <consortium name="The Broad Institute Genome Sequencing Center for Infectious Disease"/>
            <person name="Wu L."/>
            <person name="Ma J."/>
        </authorList>
    </citation>
    <scope>NUCLEOTIDE SEQUENCE [LARGE SCALE GENOMIC DNA]</scope>
    <source>
        <strain evidence="3">CCM 9110</strain>
    </source>
</reference>
<dbReference type="Proteomes" id="UP001597199">
    <property type="component" value="Unassembled WGS sequence"/>
</dbReference>
<comment type="caution">
    <text evidence="2">The sequence shown here is derived from an EMBL/GenBank/DDBJ whole genome shotgun (WGS) entry which is preliminary data.</text>
</comment>
<gene>
    <name evidence="2" type="ORF">ACFQ41_09430</name>
</gene>
<dbReference type="RefSeq" id="WP_204119258.1">
    <property type="nucleotide sequence ID" value="NZ_BOLV01000013.1"/>
</dbReference>
<accession>A0ABW4BID9</accession>